<dbReference type="SMART" id="SM00385">
    <property type="entry name" value="CYCLIN"/>
    <property type="match status" value="2"/>
</dbReference>
<dbReference type="AlphaFoldDB" id="A0A8X8ZV55"/>
<organism evidence="10">
    <name type="scientific">Salvia splendens</name>
    <name type="common">Scarlet sage</name>
    <dbReference type="NCBI Taxonomy" id="180675"/>
    <lineage>
        <taxon>Eukaryota</taxon>
        <taxon>Viridiplantae</taxon>
        <taxon>Streptophyta</taxon>
        <taxon>Embryophyta</taxon>
        <taxon>Tracheophyta</taxon>
        <taxon>Spermatophyta</taxon>
        <taxon>Magnoliopsida</taxon>
        <taxon>eudicotyledons</taxon>
        <taxon>Gunneridae</taxon>
        <taxon>Pentapetalae</taxon>
        <taxon>asterids</taxon>
        <taxon>lamiids</taxon>
        <taxon>Lamiales</taxon>
        <taxon>Lamiaceae</taxon>
        <taxon>Nepetoideae</taxon>
        <taxon>Mentheae</taxon>
        <taxon>Salviinae</taxon>
        <taxon>Salvia</taxon>
        <taxon>Salvia subgen. Calosphace</taxon>
        <taxon>core Calosphace</taxon>
    </lineage>
</organism>
<keyword evidence="11" id="KW-1185">Reference proteome</keyword>
<dbReference type="InterPro" id="IPR036915">
    <property type="entry name" value="Cyclin-like_sf"/>
</dbReference>
<comment type="similarity">
    <text evidence="1">Belongs to the cyclin family. Cyclin AB subfamily.</text>
</comment>
<dbReference type="Gene3D" id="1.10.472.10">
    <property type="entry name" value="Cyclin-like"/>
    <property type="match status" value="2"/>
</dbReference>
<dbReference type="FunFam" id="1.10.472.10:FF:000001">
    <property type="entry name" value="G2/mitotic-specific cyclin"/>
    <property type="match status" value="1"/>
</dbReference>
<keyword evidence="3 7" id="KW-0195">Cyclin</keyword>
<protein>
    <recommendedName>
        <fullName evidence="12">Cyclin B</fullName>
    </recommendedName>
</protein>
<evidence type="ECO:0000256" key="5">
    <source>
        <dbReference type="ARBA" id="ARBA00059307"/>
    </source>
</evidence>
<evidence type="ECO:0000256" key="3">
    <source>
        <dbReference type="ARBA" id="ARBA00023127"/>
    </source>
</evidence>
<dbReference type="InterPro" id="IPR013763">
    <property type="entry name" value="Cyclin-like_dom"/>
</dbReference>
<comment type="function">
    <text evidence="5">Essential for the control of the cell cycle at the G2/M (mitosis) transition. G2/M cyclins accumulate steadily during G2 and are abruptly destroyed at mitosis.</text>
</comment>
<dbReference type="CDD" id="cd20567">
    <property type="entry name" value="CYCLIN_AtCycB-like_rpt1"/>
    <property type="match status" value="1"/>
</dbReference>
<dbReference type="InterPro" id="IPR004367">
    <property type="entry name" value="Cyclin_C-dom"/>
</dbReference>
<reference evidence="10" key="2">
    <citation type="submission" date="2020-08" db="EMBL/GenBank/DDBJ databases">
        <title>Plant Genome Project.</title>
        <authorList>
            <person name="Zhang R.-G."/>
        </authorList>
    </citation>
    <scope>NUCLEOTIDE SEQUENCE</scope>
    <source>
        <strain evidence="10">Huo1</strain>
        <tissue evidence="10">Leaf</tissue>
    </source>
</reference>
<dbReference type="PROSITE" id="PS00292">
    <property type="entry name" value="CYCLINS"/>
    <property type="match status" value="1"/>
</dbReference>
<dbReference type="FunFam" id="1.10.472.10:FF:000032">
    <property type="entry name" value="G2/mitotic-specific cyclin-1"/>
    <property type="match status" value="1"/>
</dbReference>
<evidence type="ECO:0000256" key="4">
    <source>
        <dbReference type="ARBA" id="ARBA00023306"/>
    </source>
</evidence>
<dbReference type="CDD" id="cd20511">
    <property type="entry name" value="CYCLIN_AtCycB-like_rpt2"/>
    <property type="match status" value="1"/>
</dbReference>
<feature type="domain" description="Cyclin-like" evidence="8">
    <location>
        <begin position="267"/>
        <end position="351"/>
    </location>
</feature>
<dbReference type="GO" id="GO:0010332">
    <property type="term" value="P:response to gamma radiation"/>
    <property type="evidence" value="ECO:0007669"/>
    <property type="project" value="UniProtKB-ARBA"/>
</dbReference>
<feature type="domain" description="Cyclin-like" evidence="8">
    <location>
        <begin position="364"/>
        <end position="448"/>
    </location>
</feature>
<dbReference type="InterPro" id="IPR039361">
    <property type="entry name" value="Cyclin"/>
</dbReference>
<name>A0A8X8ZV55_SALSN</name>
<sequence length="487" mass="54544">MTHDHRIHTNIEVTHSPFPCRCYKPEGGEIRSGRLGVLLSSFWTSLGEVFGGREEEIESEEEEEELDLEMASRVVAAPEQPIVGGGKQKNPQPEARNRRVLRDIGNLVPAPVAEGKPQNQITRPITRRFGAQLLANADSCYHLQKQQAENPNILVAKDGAAKANRAMNRKEGVAVAKPKNDAVIAKKSAKSLTAILTARSKAASGVTKKLKNLIDIDAVDADNELAAVEYVEDMYNFYKQTEEDGRVHDYIDSQPEVNSKMRGILVDWLIEVHKKFELVPESLYLTINIVDRFLAVKTVLRRELQLVGMSSMLIACKYEEIWAPEVSDFIAISDNAYVREQVLFMEKAILGKLEWYLTVPTPYVFLVRYIKASVPSDKEMENMVFFYAELCLMSYTTIIEHSPSKIAASAVYAARCALNRSPSWTETLEHHTGYSEGHLMECAKMLVSFHFGAAENKLKAVYRKYTNPERGAVALIPPASALIPVPF</sequence>
<dbReference type="GO" id="GO:0051301">
    <property type="term" value="P:cell division"/>
    <property type="evidence" value="ECO:0007669"/>
    <property type="project" value="UniProtKB-KW"/>
</dbReference>
<evidence type="ECO:0000313" key="10">
    <source>
        <dbReference type="EMBL" id="KAG6417746.1"/>
    </source>
</evidence>
<dbReference type="Pfam" id="PF02984">
    <property type="entry name" value="Cyclin_C"/>
    <property type="match status" value="1"/>
</dbReference>
<reference evidence="10" key="1">
    <citation type="submission" date="2018-01" db="EMBL/GenBank/DDBJ databases">
        <authorList>
            <person name="Mao J.F."/>
        </authorList>
    </citation>
    <scope>NUCLEOTIDE SEQUENCE</scope>
    <source>
        <strain evidence="10">Huo1</strain>
        <tissue evidence="10">Leaf</tissue>
    </source>
</reference>
<accession>A0A8X8ZV55</accession>
<keyword evidence="2" id="KW-0132">Cell division</keyword>
<dbReference type="EMBL" id="PNBA02000007">
    <property type="protein sequence ID" value="KAG6417746.1"/>
    <property type="molecule type" value="Genomic_DNA"/>
</dbReference>
<dbReference type="GO" id="GO:0016538">
    <property type="term" value="F:cyclin-dependent protein serine/threonine kinase regulator activity"/>
    <property type="evidence" value="ECO:0007669"/>
    <property type="project" value="InterPro"/>
</dbReference>
<dbReference type="InterPro" id="IPR006671">
    <property type="entry name" value="Cyclin_N"/>
</dbReference>
<dbReference type="Pfam" id="PF00134">
    <property type="entry name" value="Cyclin_N"/>
    <property type="match status" value="1"/>
</dbReference>
<evidence type="ECO:0000259" key="8">
    <source>
        <dbReference type="SMART" id="SM00385"/>
    </source>
</evidence>
<dbReference type="PANTHER" id="PTHR10177">
    <property type="entry name" value="CYCLINS"/>
    <property type="match status" value="1"/>
</dbReference>
<evidence type="ECO:0000256" key="1">
    <source>
        <dbReference type="ARBA" id="ARBA00006955"/>
    </source>
</evidence>
<proteinExistence type="inferred from homology"/>
<dbReference type="Proteomes" id="UP000298416">
    <property type="component" value="Unassembled WGS sequence"/>
</dbReference>
<dbReference type="GO" id="GO:0044772">
    <property type="term" value="P:mitotic cell cycle phase transition"/>
    <property type="evidence" value="ECO:0007669"/>
    <property type="project" value="InterPro"/>
</dbReference>
<evidence type="ECO:0000256" key="6">
    <source>
        <dbReference type="ARBA" id="ARBA00065123"/>
    </source>
</evidence>
<keyword evidence="4" id="KW-0131">Cell cycle</keyword>
<evidence type="ECO:0000259" key="9">
    <source>
        <dbReference type="SMART" id="SM01332"/>
    </source>
</evidence>
<dbReference type="SUPFAM" id="SSF47954">
    <property type="entry name" value="Cyclin-like"/>
    <property type="match status" value="2"/>
</dbReference>
<gene>
    <name evidence="10" type="ORF">SASPL_119938</name>
</gene>
<feature type="domain" description="Cyclin C-terminal" evidence="9">
    <location>
        <begin position="360"/>
        <end position="479"/>
    </location>
</feature>
<dbReference type="SMART" id="SM01332">
    <property type="entry name" value="Cyclin_C"/>
    <property type="match status" value="1"/>
</dbReference>
<comment type="caution">
    <text evidence="10">The sequence shown here is derived from an EMBL/GenBank/DDBJ whole genome shotgun (WGS) entry which is preliminary data.</text>
</comment>
<comment type="subunit">
    <text evidence="6">Interacts with the CDC2 and CDK2 protein kinases to form a serine/threonine kinase holoenzyme complex. The cyclin subunit imparts substrate specificity to the complex.</text>
</comment>
<evidence type="ECO:0000313" key="11">
    <source>
        <dbReference type="Proteomes" id="UP000298416"/>
    </source>
</evidence>
<dbReference type="InterPro" id="IPR048258">
    <property type="entry name" value="Cyclins_cyclin-box"/>
</dbReference>
<evidence type="ECO:0008006" key="12">
    <source>
        <dbReference type="Google" id="ProtNLM"/>
    </source>
</evidence>
<evidence type="ECO:0000256" key="7">
    <source>
        <dbReference type="RuleBase" id="RU000383"/>
    </source>
</evidence>
<dbReference type="InterPro" id="IPR046965">
    <property type="entry name" value="Cyclin_A/B-like"/>
</dbReference>
<evidence type="ECO:0000256" key="2">
    <source>
        <dbReference type="ARBA" id="ARBA00022618"/>
    </source>
</evidence>
<dbReference type="PIRSF" id="PIRSF001771">
    <property type="entry name" value="Cyclin_A_B_D_E"/>
    <property type="match status" value="1"/>
</dbReference>